<comment type="caution">
    <text evidence="1">The sequence shown here is derived from an EMBL/GenBank/DDBJ whole genome shotgun (WGS) entry which is preliminary data.</text>
</comment>
<evidence type="ECO:0000313" key="1">
    <source>
        <dbReference type="EMBL" id="GAA0753024.1"/>
    </source>
</evidence>
<proteinExistence type="predicted"/>
<name>A0ABP3VA94_9FLAO</name>
<accession>A0ABP3VA94</accession>
<keyword evidence="2" id="KW-1185">Reference proteome</keyword>
<sequence length="98" mass="11221">MKVNKSLPGFTESQFMTQIQADEKIQTNECTYLVKERSYEAPVGTTPRNELKRAAKGIDEWVQIDGGNAYVLTSYKWVRVDKKGTTQLEVNFHTMNCN</sequence>
<reference evidence="2" key="1">
    <citation type="journal article" date="2019" name="Int. J. Syst. Evol. Microbiol.">
        <title>The Global Catalogue of Microorganisms (GCM) 10K type strain sequencing project: providing services to taxonomists for standard genome sequencing and annotation.</title>
        <authorList>
            <consortium name="The Broad Institute Genomics Platform"/>
            <consortium name="The Broad Institute Genome Sequencing Center for Infectious Disease"/>
            <person name="Wu L."/>
            <person name="Ma J."/>
        </authorList>
    </citation>
    <scope>NUCLEOTIDE SEQUENCE [LARGE SCALE GENOMIC DNA]</scope>
    <source>
        <strain evidence="2">JCM 16231</strain>
    </source>
</reference>
<gene>
    <name evidence="1" type="ORF">GCM10009433_04610</name>
</gene>
<organism evidence="1 2">
    <name type="scientific">Psychroflexus lacisalsi</name>
    <dbReference type="NCBI Taxonomy" id="503928"/>
    <lineage>
        <taxon>Bacteria</taxon>
        <taxon>Pseudomonadati</taxon>
        <taxon>Bacteroidota</taxon>
        <taxon>Flavobacteriia</taxon>
        <taxon>Flavobacteriales</taxon>
        <taxon>Flavobacteriaceae</taxon>
        <taxon>Psychroflexus</taxon>
    </lineage>
</organism>
<evidence type="ECO:0000313" key="2">
    <source>
        <dbReference type="Proteomes" id="UP001500185"/>
    </source>
</evidence>
<dbReference type="Proteomes" id="UP001500185">
    <property type="component" value="Unassembled WGS sequence"/>
</dbReference>
<dbReference type="EMBL" id="BAAAGG010000005">
    <property type="protein sequence ID" value="GAA0753024.1"/>
    <property type="molecule type" value="Genomic_DNA"/>
</dbReference>
<protein>
    <submittedName>
        <fullName evidence="1">Uncharacterized protein</fullName>
    </submittedName>
</protein>